<feature type="binding site" evidence="3">
    <location>
        <position position="223"/>
    </location>
    <ligand>
        <name>ATP</name>
        <dbReference type="ChEBI" id="CHEBI:30616"/>
    </ligand>
</feature>
<keyword evidence="3" id="KW-0547">Nucleotide-binding</keyword>
<proteinExistence type="inferred from homology"/>
<evidence type="ECO:0000256" key="1">
    <source>
        <dbReference type="ARBA" id="ARBA00007406"/>
    </source>
</evidence>
<dbReference type="GO" id="GO:0004365">
    <property type="term" value="F:glyceraldehyde-3-phosphate dehydrogenase (NAD+) (phosphorylating) activity"/>
    <property type="evidence" value="ECO:0007669"/>
    <property type="project" value="TreeGrafter"/>
</dbReference>
<keyword evidence="3" id="KW-0067">ATP-binding</keyword>
<dbReference type="PROSITE" id="PS50011">
    <property type="entry name" value="PROTEIN_KINASE_DOM"/>
    <property type="match status" value="1"/>
</dbReference>
<feature type="non-terminal residue" evidence="5">
    <location>
        <position position="1"/>
    </location>
</feature>
<dbReference type="Gene3D" id="3.30.360.10">
    <property type="entry name" value="Dihydrodipicolinate Reductase, domain 2"/>
    <property type="match status" value="1"/>
</dbReference>
<dbReference type="GO" id="GO:0005524">
    <property type="term" value="F:ATP binding"/>
    <property type="evidence" value="ECO:0007669"/>
    <property type="project" value="UniProtKB-UniRule"/>
</dbReference>
<dbReference type="EMBL" id="JAMZMK010003049">
    <property type="protein sequence ID" value="KAI7754575.1"/>
    <property type="molecule type" value="Genomic_DNA"/>
</dbReference>
<evidence type="ECO:0000313" key="6">
    <source>
        <dbReference type="Proteomes" id="UP001206925"/>
    </source>
</evidence>
<dbReference type="InterPro" id="IPR011009">
    <property type="entry name" value="Kinase-like_dom_sf"/>
</dbReference>
<dbReference type="InterPro" id="IPR020829">
    <property type="entry name" value="GlycerAld_3-P_DH_cat"/>
</dbReference>
<dbReference type="SUPFAM" id="SSF55347">
    <property type="entry name" value="Glyceraldehyde-3-phosphate dehydrogenase-like, C-terminal domain"/>
    <property type="match status" value="1"/>
</dbReference>
<dbReference type="Pfam" id="PF02800">
    <property type="entry name" value="Gp_dh_C"/>
    <property type="match status" value="1"/>
</dbReference>
<dbReference type="PANTHER" id="PTHR10836">
    <property type="entry name" value="GLYCERALDEHYDE 3-PHOSPHATE DEHYDROGENASE"/>
    <property type="match status" value="1"/>
</dbReference>
<dbReference type="Proteomes" id="UP001206925">
    <property type="component" value="Unassembled WGS sequence"/>
</dbReference>
<evidence type="ECO:0000256" key="3">
    <source>
        <dbReference type="PROSITE-ProRule" id="PRU10141"/>
    </source>
</evidence>
<keyword evidence="6" id="KW-1185">Reference proteome</keyword>
<dbReference type="Gene3D" id="3.30.200.20">
    <property type="entry name" value="Phosphorylase Kinase, domain 1"/>
    <property type="match status" value="1"/>
</dbReference>
<accession>A0AAD5D7L4</accession>
<reference evidence="5" key="1">
    <citation type="submission" date="2022-06" db="EMBL/GenBank/DDBJ databases">
        <title>Uncovering the hologenomic basis of an extraordinary plant invasion.</title>
        <authorList>
            <person name="Bieker V.C."/>
            <person name="Martin M.D."/>
            <person name="Gilbert T."/>
            <person name="Hodgins K."/>
            <person name="Battlay P."/>
            <person name="Petersen B."/>
            <person name="Wilson J."/>
        </authorList>
    </citation>
    <scope>NUCLEOTIDE SEQUENCE</scope>
    <source>
        <strain evidence="5">AA19_3_7</strain>
        <tissue evidence="5">Leaf</tissue>
    </source>
</reference>
<name>A0AAD5D7L4_AMBAR</name>
<evidence type="ECO:0000259" key="4">
    <source>
        <dbReference type="PROSITE" id="PS50011"/>
    </source>
</evidence>
<dbReference type="InterPro" id="IPR017441">
    <property type="entry name" value="Protein_kinase_ATP_BS"/>
</dbReference>
<dbReference type="GO" id="GO:0006096">
    <property type="term" value="P:glycolytic process"/>
    <property type="evidence" value="ECO:0007669"/>
    <property type="project" value="TreeGrafter"/>
</dbReference>
<comment type="similarity">
    <text evidence="1">Belongs to the glyceraldehyde-3-phosphate dehydrogenase family.</text>
</comment>
<dbReference type="GO" id="GO:0004672">
    <property type="term" value="F:protein kinase activity"/>
    <property type="evidence" value="ECO:0007669"/>
    <property type="project" value="InterPro"/>
</dbReference>
<dbReference type="InterPro" id="IPR000719">
    <property type="entry name" value="Prot_kinase_dom"/>
</dbReference>
<feature type="domain" description="Protein kinase" evidence="4">
    <location>
        <begin position="195"/>
        <end position="227"/>
    </location>
</feature>
<sequence>MRVTGDDRVKEQMVILRVIAFSDEGVRFQSTILESEAVAAGGLHVSTLQIPKKVQNGLKENLIETTEESLNLLKLNLRKVLSQLTVQLTGMSFRVLVDVSVVDLTLRLEKATTYDQIKAAIKEESEGDLGLHSARAAGSMAFTHRMQHLLFGSKPFAVASTSVSPLSKPPVSPEFNNIGAVRLTINQVLRATRDFSPSLKLGEGGFGTVYKAQLPDGQFLAIKRAHK</sequence>
<dbReference type="GO" id="GO:0005829">
    <property type="term" value="C:cytosol"/>
    <property type="evidence" value="ECO:0007669"/>
    <property type="project" value="TreeGrafter"/>
</dbReference>
<keyword evidence="2" id="KW-0560">Oxidoreductase</keyword>
<dbReference type="PROSITE" id="PS00107">
    <property type="entry name" value="PROTEIN_KINASE_ATP"/>
    <property type="match status" value="1"/>
</dbReference>
<gene>
    <name evidence="5" type="ORF">M8C21_013469</name>
</gene>
<evidence type="ECO:0000256" key="2">
    <source>
        <dbReference type="ARBA" id="ARBA00023002"/>
    </source>
</evidence>
<dbReference type="AlphaFoldDB" id="A0AAD5D7L4"/>
<dbReference type="SUPFAM" id="SSF56112">
    <property type="entry name" value="Protein kinase-like (PK-like)"/>
    <property type="match status" value="1"/>
</dbReference>
<dbReference type="InterPro" id="IPR020831">
    <property type="entry name" value="GlycerAld/Erythrose_P_DH"/>
</dbReference>
<organism evidence="5 6">
    <name type="scientific">Ambrosia artemisiifolia</name>
    <name type="common">Common ragweed</name>
    <dbReference type="NCBI Taxonomy" id="4212"/>
    <lineage>
        <taxon>Eukaryota</taxon>
        <taxon>Viridiplantae</taxon>
        <taxon>Streptophyta</taxon>
        <taxon>Embryophyta</taxon>
        <taxon>Tracheophyta</taxon>
        <taxon>Spermatophyta</taxon>
        <taxon>Magnoliopsida</taxon>
        <taxon>eudicotyledons</taxon>
        <taxon>Gunneridae</taxon>
        <taxon>Pentapetalae</taxon>
        <taxon>asterids</taxon>
        <taxon>campanulids</taxon>
        <taxon>Asterales</taxon>
        <taxon>Asteraceae</taxon>
        <taxon>Asteroideae</taxon>
        <taxon>Heliantheae alliance</taxon>
        <taxon>Heliantheae</taxon>
        <taxon>Ambrosia</taxon>
    </lineage>
</organism>
<protein>
    <recommendedName>
        <fullName evidence="4">Protein kinase domain-containing protein</fullName>
    </recommendedName>
</protein>
<evidence type="ECO:0000313" key="5">
    <source>
        <dbReference type="EMBL" id="KAI7754575.1"/>
    </source>
</evidence>
<comment type="caution">
    <text evidence="5">The sequence shown here is derived from an EMBL/GenBank/DDBJ whole genome shotgun (WGS) entry which is preliminary data.</text>
</comment>
<dbReference type="PANTHER" id="PTHR10836:SF132">
    <property type="entry name" value="GLYCERALDEHYDE-3-PHOSPHATE DEHYDROGENASE"/>
    <property type="match status" value="1"/>
</dbReference>